<evidence type="ECO:0000256" key="4">
    <source>
        <dbReference type="ARBA" id="ARBA00022692"/>
    </source>
</evidence>
<reference evidence="11 12" key="1">
    <citation type="journal article" date="2019" name="PLoS Biol.">
        <title>Sex chromosomes control vertical transmission of feminizing Wolbachia symbionts in an isopod.</title>
        <authorList>
            <person name="Becking T."/>
            <person name="Chebbi M.A."/>
            <person name="Giraud I."/>
            <person name="Moumen B."/>
            <person name="Laverre T."/>
            <person name="Caubet Y."/>
            <person name="Peccoud J."/>
            <person name="Gilbert C."/>
            <person name="Cordaux R."/>
        </authorList>
    </citation>
    <scope>NUCLEOTIDE SEQUENCE [LARGE SCALE GENOMIC DNA]</scope>
    <source>
        <strain evidence="11">ANa2</strain>
        <tissue evidence="11">Whole body excluding digestive tract and cuticle</tissue>
    </source>
</reference>
<dbReference type="PROSITE" id="PS01188">
    <property type="entry name" value="ELO"/>
    <property type="match status" value="1"/>
</dbReference>
<dbReference type="GO" id="GO:0009922">
    <property type="term" value="F:fatty acid elongase activity"/>
    <property type="evidence" value="ECO:0007669"/>
    <property type="project" value="UniProtKB-EC"/>
</dbReference>
<keyword evidence="6 10" id="KW-1133">Transmembrane helix</keyword>
<keyword evidence="8 10" id="KW-0472">Membrane</keyword>
<dbReference type="GO" id="GO:0042761">
    <property type="term" value="P:very long-chain fatty acid biosynthetic process"/>
    <property type="evidence" value="ECO:0007669"/>
    <property type="project" value="TreeGrafter"/>
</dbReference>
<comment type="caution">
    <text evidence="11">The sequence shown here is derived from an EMBL/GenBank/DDBJ whole genome shotgun (WGS) entry which is preliminary data.</text>
</comment>
<evidence type="ECO:0000256" key="8">
    <source>
        <dbReference type="ARBA" id="ARBA00023136"/>
    </source>
</evidence>
<sequence>MKRVLIQSVCKEEEVKAHKDMMSQRIIKILKEMAQFIFHMQSRVNEFLIWTDSISDKRVKNWFLMSSPIPTVIITLSYLMLVKYGPRLMENYKPLELRKTLIVYNLGMMMLNLFIGLELARASYVLGYSWYCQPVDYSYNYYEMKIASGLWWYYMSKLIEFTDTLFFILRKKNNQLTFLHVYHHSTMFFLWWIGVKYVAGGSSFLAAMMNSFVHVIMYLYYGLSSFGPYMQKYLWWKKYLTCIQLVQFSAAGVLGLRALIAGCDFPLWMQYALVIYMLSFIILFSRFYKSSYKERDFRGGQ</sequence>
<dbReference type="GO" id="GO:0019367">
    <property type="term" value="P:fatty acid elongation, saturated fatty acid"/>
    <property type="evidence" value="ECO:0007669"/>
    <property type="project" value="TreeGrafter"/>
</dbReference>
<gene>
    <name evidence="11" type="primary">ELOVL4</name>
    <name evidence="11" type="ORF">Anas_00160</name>
</gene>
<dbReference type="Proteomes" id="UP000326759">
    <property type="component" value="Unassembled WGS sequence"/>
</dbReference>
<dbReference type="Pfam" id="PF01151">
    <property type="entry name" value="ELO"/>
    <property type="match status" value="1"/>
</dbReference>
<dbReference type="InterPro" id="IPR030457">
    <property type="entry name" value="ELO_CS"/>
</dbReference>
<evidence type="ECO:0000256" key="2">
    <source>
        <dbReference type="ARBA" id="ARBA00022516"/>
    </source>
</evidence>
<feature type="transmembrane region" description="Helical" evidence="10">
    <location>
        <begin position="151"/>
        <end position="169"/>
    </location>
</feature>
<name>A0A5N5TM21_9CRUS</name>
<feature type="transmembrane region" description="Helical" evidence="10">
    <location>
        <begin position="62"/>
        <end position="81"/>
    </location>
</feature>
<proteinExistence type="inferred from homology"/>
<dbReference type="InterPro" id="IPR002076">
    <property type="entry name" value="ELO_fam"/>
</dbReference>
<evidence type="ECO:0000256" key="9">
    <source>
        <dbReference type="ARBA" id="ARBA00023160"/>
    </source>
</evidence>
<dbReference type="AlphaFoldDB" id="A0A5N5TM21"/>
<keyword evidence="5 10" id="KW-0276">Fatty acid metabolism</keyword>
<feature type="transmembrane region" description="Helical" evidence="10">
    <location>
        <begin position="102"/>
        <end position="131"/>
    </location>
</feature>
<evidence type="ECO:0000313" key="12">
    <source>
        <dbReference type="Proteomes" id="UP000326759"/>
    </source>
</evidence>
<dbReference type="OrthoDB" id="434092at2759"/>
<evidence type="ECO:0000256" key="3">
    <source>
        <dbReference type="ARBA" id="ARBA00022679"/>
    </source>
</evidence>
<comment type="similarity">
    <text evidence="10">Belongs to the ELO family.</text>
</comment>
<dbReference type="EMBL" id="SEYY01000462">
    <property type="protein sequence ID" value="KAB7507182.1"/>
    <property type="molecule type" value="Genomic_DNA"/>
</dbReference>
<evidence type="ECO:0000256" key="1">
    <source>
        <dbReference type="ARBA" id="ARBA00004141"/>
    </source>
</evidence>
<dbReference type="GO" id="GO:0034625">
    <property type="term" value="P:fatty acid elongation, monounsaturated fatty acid"/>
    <property type="evidence" value="ECO:0007669"/>
    <property type="project" value="TreeGrafter"/>
</dbReference>
<protein>
    <recommendedName>
        <fullName evidence="10">Elongation of very long chain fatty acids protein</fullName>
        <ecNumber evidence="10">2.3.1.199</ecNumber>
    </recommendedName>
    <alternativeName>
        <fullName evidence="10">Very-long-chain 3-oxoacyl-CoA synthase</fullName>
    </alternativeName>
</protein>
<evidence type="ECO:0000313" key="11">
    <source>
        <dbReference type="EMBL" id="KAB7507182.1"/>
    </source>
</evidence>
<keyword evidence="7 10" id="KW-0443">Lipid metabolism</keyword>
<dbReference type="EC" id="2.3.1.199" evidence="10"/>
<feature type="transmembrane region" description="Helical" evidence="10">
    <location>
        <begin position="242"/>
        <end position="262"/>
    </location>
</feature>
<dbReference type="GO" id="GO:0034626">
    <property type="term" value="P:fatty acid elongation, polyunsaturated fatty acid"/>
    <property type="evidence" value="ECO:0007669"/>
    <property type="project" value="TreeGrafter"/>
</dbReference>
<evidence type="ECO:0000256" key="10">
    <source>
        <dbReference type="RuleBase" id="RU361115"/>
    </source>
</evidence>
<keyword evidence="3 10" id="KW-0808">Transferase</keyword>
<feature type="transmembrane region" description="Helical" evidence="10">
    <location>
        <begin position="268"/>
        <end position="288"/>
    </location>
</feature>
<dbReference type="PANTHER" id="PTHR11157">
    <property type="entry name" value="FATTY ACID ACYL TRANSFERASE-RELATED"/>
    <property type="match status" value="1"/>
</dbReference>
<keyword evidence="2 10" id="KW-0444">Lipid biosynthesis</keyword>
<feature type="transmembrane region" description="Helical" evidence="10">
    <location>
        <begin position="200"/>
        <end position="221"/>
    </location>
</feature>
<organism evidence="11 12">
    <name type="scientific">Armadillidium nasatum</name>
    <dbReference type="NCBI Taxonomy" id="96803"/>
    <lineage>
        <taxon>Eukaryota</taxon>
        <taxon>Metazoa</taxon>
        <taxon>Ecdysozoa</taxon>
        <taxon>Arthropoda</taxon>
        <taxon>Crustacea</taxon>
        <taxon>Multicrustacea</taxon>
        <taxon>Malacostraca</taxon>
        <taxon>Eumalacostraca</taxon>
        <taxon>Peracarida</taxon>
        <taxon>Isopoda</taxon>
        <taxon>Oniscidea</taxon>
        <taxon>Crinocheta</taxon>
        <taxon>Armadillidiidae</taxon>
        <taxon>Armadillidium</taxon>
    </lineage>
</organism>
<keyword evidence="4 10" id="KW-0812">Transmembrane</keyword>
<feature type="non-terminal residue" evidence="11">
    <location>
        <position position="301"/>
    </location>
</feature>
<feature type="transmembrane region" description="Helical" evidence="10">
    <location>
        <begin position="176"/>
        <end position="194"/>
    </location>
</feature>
<evidence type="ECO:0000256" key="7">
    <source>
        <dbReference type="ARBA" id="ARBA00023098"/>
    </source>
</evidence>
<keyword evidence="12" id="KW-1185">Reference proteome</keyword>
<evidence type="ECO:0000256" key="5">
    <source>
        <dbReference type="ARBA" id="ARBA00022832"/>
    </source>
</evidence>
<keyword evidence="9 10" id="KW-0275">Fatty acid biosynthesis</keyword>
<accession>A0A5N5TM21</accession>
<evidence type="ECO:0000256" key="6">
    <source>
        <dbReference type="ARBA" id="ARBA00022989"/>
    </source>
</evidence>
<dbReference type="GO" id="GO:0005789">
    <property type="term" value="C:endoplasmic reticulum membrane"/>
    <property type="evidence" value="ECO:0007669"/>
    <property type="project" value="TreeGrafter"/>
</dbReference>
<dbReference type="PANTHER" id="PTHR11157:SF12">
    <property type="entry name" value="ELONGATION OF VERY LONG CHAIN FATTY ACIDS PROTEIN 4"/>
    <property type="match status" value="1"/>
</dbReference>
<dbReference type="GO" id="GO:0030148">
    <property type="term" value="P:sphingolipid biosynthetic process"/>
    <property type="evidence" value="ECO:0007669"/>
    <property type="project" value="TreeGrafter"/>
</dbReference>
<comment type="subcellular location">
    <subcellularLocation>
        <location evidence="1">Membrane</location>
        <topology evidence="1">Multi-pass membrane protein</topology>
    </subcellularLocation>
</comment>
<comment type="catalytic activity">
    <reaction evidence="10">
        <text>a very-long-chain acyl-CoA + malonyl-CoA + H(+) = a very-long-chain 3-oxoacyl-CoA + CO2 + CoA</text>
        <dbReference type="Rhea" id="RHEA:32727"/>
        <dbReference type="ChEBI" id="CHEBI:15378"/>
        <dbReference type="ChEBI" id="CHEBI:16526"/>
        <dbReference type="ChEBI" id="CHEBI:57287"/>
        <dbReference type="ChEBI" id="CHEBI:57384"/>
        <dbReference type="ChEBI" id="CHEBI:90725"/>
        <dbReference type="ChEBI" id="CHEBI:90736"/>
        <dbReference type="EC" id="2.3.1.199"/>
    </reaction>
</comment>